<protein>
    <recommendedName>
        <fullName evidence="4">Secreted protein</fullName>
    </recommendedName>
</protein>
<dbReference type="Proteomes" id="UP001501000">
    <property type="component" value="Unassembled WGS sequence"/>
</dbReference>
<feature type="signal peptide" evidence="1">
    <location>
        <begin position="1"/>
        <end position="19"/>
    </location>
</feature>
<feature type="chain" id="PRO_5046847742" description="Secreted protein" evidence="1">
    <location>
        <begin position="20"/>
        <end position="75"/>
    </location>
</feature>
<dbReference type="EMBL" id="BAABAJ010000004">
    <property type="protein sequence ID" value="GAA3906842.1"/>
    <property type="molecule type" value="Genomic_DNA"/>
</dbReference>
<keyword evidence="1" id="KW-0732">Signal</keyword>
<gene>
    <name evidence="2" type="ORF">GCM10022244_16170</name>
</gene>
<proteinExistence type="predicted"/>
<keyword evidence="3" id="KW-1185">Reference proteome</keyword>
<accession>A0ABP7LSR1</accession>
<reference evidence="3" key="1">
    <citation type="journal article" date="2019" name="Int. J. Syst. Evol. Microbiol.">
        <title>The Global Catalogue of Microorganisms (GCM) 10K type strain sequencing project: providing services to taxonomists for standard genome sequencing and annotation.</title>
        <authorList>
            <consortium name="The Broad Institute Genomics Platform"/>
            <consortium name="The Broad Institute Genome Sequencing Center for Infectious Disease"/>
            <person name="Wu L."/>
            <person name="Ma J."/>
        </authorList>
    </citation>
    <scope>NUCLEOTIDE SEQUENCE [LARGE SCALE GENOMIC DNA]</scope>
    <source>
        <strain evidence="3">JCM 16956</strain>
    </source>
</reference>
<evidence type="ECO:0000313" key="3">
    <source>
        <dbReference type="Proteomes" id="UP001501000"/>
    </source>
</evidence>
<evidence type="ECO:0008006" key="4">
    <source>
        <dbReference type="Google" id="ProtNLM"/>
    </source>
</evidence>
<name>A0ABP7LSR1_9ACTN</name>
<evidence type="ECO:0000256" key="1">
    <source>
        <dbReference type="SAM" id="SignalP"/>
    </source>
</evidence>
<organism evidence="2 3">
    <name type="scientific">Streptomyces gulbargensis</name>
    <dbReference type="NCBI Taxonomy" id="364901"/>
    <lineage>
        <taxon>Bacteria</taxon>
        <taxon>Bacillati</taxon>
        <taxon>Actinomycetota</taxon>
        <taxon>Actinomycetes</taxon>
        <taxon>Kitasatosporales</taxon>
        <taxon>Streptomycetaceae</taxon>
        <taxon>Streptomyces</taxon>
    </lineage>
</organism>
<evidence type="ECO:0000313" key="2">
    <source>
        <dbReference type="EMBL" id="GAA3906842.1"/>
    </source>
</evidence>
<sequence>MMMKKLISAVAGVAFIAAAAVGVAGGVQDPGWHSEPAGVTAADPGWHLAPADVTTALGDPGWHVAPAELDDPGWS</sequence>
<comment type="caution">
    <text evidence="2">The sequence shown here is derived from an EMBL/GenBank/DDBJ whole genome shotgun (WGS) entry which is preliminary data.</text>
</comment>